<feature type="domain" description="Leucine-rich repeat-containing N-terminal plant-type" evidence="18">
    <location>
        <begin position="43"/>
        <end position="85"/>
    </location>
</feature>
<feature type="chain" id="PRO_5041891661" description="Leucine-rich repeat-containing N-terminal plant-type domain-containing protein" evidence="17">
    <location>
        <begin position="29"/>
        <end position="1063"/>
    </location>
</feature>
<keyword evidence="10 16" id="KW-1133">Transmembrane helix</keyword>
<sequence>MPIAMMSRSTPRIVVFMVLLIYLTGTWGSHPGVGEPKVKCREAERQGLLKIKEDIYEDDEYGLLSSWGNEEEKRDCCEWIGIRCDNQSGQVVRIDLSATTFHRADYVLRGNISSSLANFQYLRYLDVSGINFYEQYSIPSFIGKLSKLRYLNLSYTALNGEIPSQLGNLSSLQFLDLSGNSELYIRNPEWVSHLSSLRVLDLSSTNMSLAHDWVQVVNNLPSLIDLKLRDCNLPDIVHSHLSLVNASNFLAVLDLSENNFSSNSLFQWLFNYSRSLVHLELTGCLYNTSIPQAFGNMASLKFLVLIRNFLKGSIPNSFGNMTSLTYLDLVACELVGPIPQSFGNMIALTFLDLGFNHLEGSIPESFGNLIALTYLDLGFNQLEGSIPRGFGNMASLEYLDLKHNMLEGEIPKSIWKLCALQQFYAYNNSLSGQLRFAESSSICSHFPLEFLNLEYNRIVGSLPDFTLYPSLKEIWLNSNQLDGNTSKSIGQLSKLEILNLSNNSMADVMSEAHFSKLFNLLTLDLSSNLRLVLNVSSDWIPAFQLESISLRSCKLGPHFPKWLITQKNCLDLDISNTGISDYIPYNFWNHLTKLGILDLSNNEIRGTILDKQRSKEESYLYEIDLSSNQLEGSIPLFLLKVKSLNLFKNKFSDLNLLCKVHKSSNLAFLDVSYNQLSGGIPNCWSNMRNLRILILGNNKISGKIPVSLGLVKTLETLHLGNNNLTGGLPSSLQNCTSLMIFDIEGNKLSGQIPAWMGKSLTNLVILSLRSNNFNGSMPVELCHLVDLQVLDLSSNDLSRNIPSCLGNITAMKEIGSNDPAIKKPYEGFSRGGRAEIPSDFYNERLFLGWKGALQEFKNLGLLKTIDLSSNKLTGEIPREITELIGLISLNLSSNILSGQIPQDIGQLKSLDLLDLSKNHLFGRIPSSLSQVDRLNTLDLSSNNLSGKIPTGPQLQTRDAVAYMENPELCGDPLPKKCPDEEPPTVSGDTEDPNNDQESDEFISQGFYTSAAVGFVIAFWGVCGTLICNKSWRYKYFKMLNKIGDWLFVIIAVRKAKLLRMIRG</sequence>
<dbReference type="InterPro" id="IPR001611">
    <property type="entry name" value="Leu-rich_rpt"/>
</dbReference>
<feature type="domain" description="Disease resistance R13L4/SHOC-2-like LRR" evidence="19">
    <location>
        <begin position="113"/>
        <end position="231"/>
    </location>
</feature>
<dbReference type="GO" id="GO:0005886">
    <property type="term" value="C:plasma membrane"/>
    <property type="evidence" value="ECO:0007669"/>
    <property type="project" value="UniProtKB-SubCell"/>
</dbReference>
<comment type="similarity">
    <text evidence="3">Belongs to the RLP family.</text>
</comment>
<feature type="transmembrane region" description="Helical" evidence="16">
    <location>
        <begin position="1006"/>
        <end position="1028"/>
    </location>
</feature>
<dbReference type="Pfam" id="PF08263">
    <property type="entry name" value="LRRNT_2"/>
    <property type="match status" value="1"/>
</dbReference>
<keyword evidence="11 16" id="KW-0472">Membrane</keyword>
<name>A0AA88CM43_FICCA</name>
<dbReference type="EMBL" id="BTGU01001425">
    <property type="protein sequence ID" value="GMN22945.1"/>
    <property type="molecule type" value="Genomic_DNA"/>
</dbReference>
<dbReference type="EMBL" id="BTGU01001424">
    <property type="protein sequence ID" value="GMN22930.1"/>
    <property type="molecule type" value="Genomic_DNA"/>
</dbReference>
<dbReference type="InterPro" id="IPR013210">
    <property type="entry name" value="LRR_N_plant-typ"/>
</dbReference>
<reference evidence="20" key="1">
    <citation type="submission" date="2023-07" db="EMBL/GenBank/DDBJ databases">
        <title>draft genome sequence of fig (Ficus carica).</title>
        <authorList>
            <person name="Takahashi T."/>
            <person name="Nishimura K."/>
        </authorList>
    </citation>
    <scope>NUCLEOTIDE SEQUENCE</scope>
</reference>
<dbReference type="FunFam" id="3.80.10.10:FF:000095">
    <property type="entry name" value="LRR receptor-like serine/threonine-protein kinase GSO1"/>
    <property type="match status" value="1"/>
</dbReference>
<dbReference type="FunFam" id="3.80.10.10:FF:000400">
    <property type="entry name" value="Nuclear pore complex protein NUP107"/>
    <property type="match status" value="1"/>
</dbReference>
<evidence type="ECO:0008006" key="23">
    <source>
        <dbReference type="Google" id="ProtNLM"/>
    </source>
</evidence>
<evidence type="ECO:0000256" key="4">
    <source>
        <dbReference type="ARBA" id="ARBA00022475"/>
    </source>
</evidence>
<dbReference type="InterPro" id="IPR046956">
    <property type="entry name" value="RLP23-like"/>
</dbReference>
<gene>
    <name evidence="20" type="ORF">TIFTF001_040367</name>
    <name evidence="21" type="ORF">TIFTF001_040372</name>
</gene>
<evidence type="ECO:0000313" key="22">
    <source>
        <dbReference type="Proteomes" id="UP001187192"/>
    </source>
</evidence>
<keyword evidence="5" id="KW-0964">Secreted</keyword>
<keyword evidence="8 17" id="KW-0732">Signal</keyword>
<keyword evidence="13" id="KW-0325">Glycoprotein</keyword>
<dbReference type="GO" id="GO:0009653">
    <property type="term" value="P:anatomical structure morphogenesis"/>
    <property type="evidence" value="ECO:0007669"/>
    <property type="project" value="UniProtKB-ARBA"/>
</dbReference>
<dbReference type="PROSITE" id="PS51450">
    <property type="entry name" value="LRR"/>
    <property type="match status" value="1"/>
</dbReference>
<proteinExistence type="inferred from homology"/>
<accession>A0AA88CM43</accession>
<comment type="subcellular location">
    <subcellularLocation>
        <location evidence="2">Cell membrane</location>
        <topology evidence="2">Single-pass type I membrane protein</topology>
    </subcellularLocation>
    <subcellularLocation>
        <location evidence="1">Secreted</location>
        <location evidence="1">Cell wall</location>
    </subcellularLocation>
</comment>
<evidence type="ECO:0000313" key="20">
    <source>
        <dbReference type="EMBL" id="GMN22930.1"/>
    </source>
</evidence>
<keyword evidence="7 16" id="KW-0812">Transmembrane</keyword>
<protein>
    <recommendedName>
        <fullName evidence="23">Leucine-rich repeat-containing N-terminal plant-type domain-containing protein</fullName>
    </recommendedName>
</protein>
<keyword evidence="6" id="KW-0433">Leucine-rich repeat</keyword>
<dbReference type="Proteomes" id="UP001187192">
    <property type="component" value="Unassembled WGS sequence"/>
</dbReference>
<evidence type="ECO:0000256" key="15">
    <source>
        <dbReference type="SAM" id="MobiDB-lite"/>
    </source>
</evidence>
<keyword evidence="22" id="KW-1185">Reference proteome</keyword>
<evidence type="ECO:0000256" key="8">
    <source>
        <dbReference type="ARBA" id="ARBA00022729"/>
    </source>
</evidence>
<evidence type="ECO:0000256" key="2">
    <source>
        <dbReference type="ARBA" id="ARBA00004251"/>
    </source>
</evidence>
<dbReference type="PANTHER" id="PTHR48063">
    <property type="entry name" value="LRR RECEPTOR-LIKE KINASE"/>
    <property type="match status" value="1"/>
</dbReference>
<dbReference type="Gene3D" id="3.80.10.10">
    <property type="entry name" value="Ribonuclease Inhibitor"/>
    <property type="match status" value="6"/>
</dbReference>
<dbReference type="SUPFAM" id="SSF52058">
    <property type="entry name" value="L domain-like"/>
    <property type="match status" value="2"/>
</dbReference>
<evidence type="ECO:0000259" key="18">
    <source>
        <dbReference type="Pfam" id="PF08263"/>
    </source>
</evidence>
<keyword evidence="4" id="KW-1003">Cell membrane</keyword>
<dbReference type="SUPFAM" id="SSF52047">
    <property type="entry name" value="RNI-like"/>
    <property type="match status" value="2"/>
</dbReference>
<evidence type="ECO:0000256" key="11">
    <source>
        <dbReference type="ARBA" id="ARBA00023136"/>
    </source>
</evidence>
<evidence type="ECO:0000256" key="1">
    <source>
        <dbReference type="ARBA" id="ARBA00004191"/>
    </source>
</evidence>
<dbReference type="PANTHER" id="PTHR48063:SF101">
    <property type="entry name" value="LRR RECEPTOR-LIKE SERINE_THREONINE-PROTEIN KINASE FLS2"/>
    <property type="match status" value="1"/>
</dbReference>
<dbReference type="AlphaFoldDB" id="A0AA88CM43"/>
<evidence type="ECO:0000256" key="9">
    <source>
        <dbReference type="ARBA" id="ARBA00022737"/>
    </source>
</evidence>
<feature type="signal peptide" evidence="17">
    <location>
        <begin position="1"/>
        <end position="28"/>
    </location>
</feature>
<keyword evidence="12" id="KW-0675">Receptor</keyword>
<dbReference type="Pfam" id="PF23598">
    <property type="entry name" value="LRR_14"/>
    <property type="match status" value="2"/>
</dbReference>
<keyword evidence="9" id="KW-0677">Repeat</keyword>
<organism evidence="20 22">
    <name type="scientific">Ficus carica</name>
    <name type="common">Common fig</name>
    <dbReference type="NCBI Taxonomy" id="3494"/>
    <lineage>
        <taxon>Eukaryota</taxon>
        <taxon>Viridiplantae</taxon>
        <taxon>Streptophyta</taxon>
        <taxon>Embryophyta</taxon>
        <taxon>Tracheophyta</taxon>
        <taxon>Spermatophyta</taxon>
        <taxon>Magnoliopsida</taxon>
        <taxon>eudicotyledons</taxon>
        <taxon>Gunneridae</taxon>
        <taxon>Pentapetalae</taxon>
        <taxon>rosids</taxon>
        <taxon>fabids</taxon>
        <taxon>Rosales</taxon>
        <taxon>Moraceae</taxon>
        <taxon>Ficeae</taxon>
        <taxon>Ficus</taxon>
    </lineage>
</organism>
<feature type="region of interest" description="Disordered" evidence="15">
    <location>
        <begin position="970"/>
        <end position="999"/>
    </location>
</feature>
<evidence type="ECO:0000256" key="7">
    <source>
        <dbReference type="ARBA" id="ARBA00022692"/>
    </source>
</evidence>
<evidence type="ECO:0000256" key="17">
    <source>
        <dbReference type="SAM" id="SignalP"/>
    </source>
</evidence>
<dbReference type="FunFam" id="3.80.10.10:FF:000221">
    <property type="entry name" value="Leucine-rich repeat receptor-like protein kinase PXL1"/>
    <property type="match status" value="1"/>
</dbReference>
<evidence type="ECO:0000256" key="16">
    <source>
        <dbReference type="SAM" id="Phobius"/>
    </source>
</evidence>
<evidence type="ECO:0000256" key="10">
    <source>
        <dbReference type="ARBA" id="ARBA00022989"/>
    </source>
</evidence>
<keyword evidence="5" id="KW-0134">Cell wall</keyword>
<feature type="domain" description="Disease resistance R13L4/SHOC-2-like LRR" evidence="19">
    <location>
        <begin position="640"/>
        <end position="813"/>
    </location>
</feature>
<dbReference type="PRINTS" id="PR00019">
    <property type="entry name" value="LEURICHRPT"/>
</dbReference>
<dbReference type="InterPro" id="IPR032675">
    <property type="entry name" value="LRR_dom_sf"/>
</dbReference>
<evidence type="ECO:0000256" key="14">
    <source>
        <dbReference type="ARBA" id="ARBA00038043"/>
    </source>
</evidence>
<evidence type="ECO:0000256" key="3">
    <source>
        <dbReference type="ARBA" id="ARBA00009592"/>
    </source>
</evidence>
<dbReference type="GO" id="GO:0099402">
    <property type="term" value="P:plant organ development"/>
    <property type="evidence" value="ECO:0007669"/>
    <property type="project" value="UniProtKB-ARBA"/>
</dbReference>
<evidence type="ECO:0000256" key="12">
    <source>
        <dbReference type="ARBA" id="ARBA00023170"/>
    </source>
</evidence>
<comment type="caution">
    <text evidence="20">The sequence shown here is derived from an EMBL/GenBank/DDBJ whole genome shotgun (WGS) entry which is preliminary data.</text>
</comment>
<evidence type="ECO:0000313" key="21">
    <source>
        <dbReference type="EMBL" id="GMN22945.1"/>
    </source>
</evidence>
<dbReference type="Pfam" id="PF00560">
    <property type="entry name" value="LRR_1"/>
    <property type="match status" value="7"/>
</dbReference>
<dbReference type="FunFam" id="3.80.10.10:FF:000111">
    <property type="entry name" value="LRR receptor-like serine/threonine-protein kinase ERECTA"/>
    <property type="match status" value="1"/>
</dbReference>
<dbReference type="Gramene" id="FCD_00008195-RA">
    <property type="protein sequence ID" value="FCD_00008195-RA:cds"/>
    <property type="gene ID" value="FCD_00008195"/>
</dbReference>
<dbReference type="InterPro" id="IPR055414">
    <property type="entry name" value="LRR_R13L4/SHOC2-like"/>
</dbReference>
<evidence type="ECO:0000256" key="13">
    <source>
        <dbReference type="ARBA" id="ARBA00023180"/>
    </source>
</evidence>
<feature type="compositionally biased region" description="Acidic residues" evidence="15">
    <location>
        <begin position="988"/>
        <end position="999"/>
    </location>
</feature>
<dbReference type="InterPro" id="IPR003591">
    <property type="entry name" value="Leu-rich_rpt_typical-subtyp"/>
</dbReference>
<dbReference type="SMART" id="SM00369">
    <property type="entry name" value="LRR_TYP"/>
    <property type="match status" value="13"/>
</dbReference>
<evidence type="ECO:0000256" key="6">
    <source>
        <dbReference type="ARBA" id="ARBA00022614"/>
    </source>
</evidence>
<evidence type="ECO:0000256" key="5">
    <source>
        <dbReference type="ARBA" id="ARBA00022512"/>
    </source>
</evidence>
<comment type="similarity">
    <text evidence="14">Belongs to the polygalacturonase-inhibiting protein family.</text>
</comment>
<evidence type="ECO:0000259" key="19">
    <source>
        <dbReference type="Pfam" id="PF23598"/>
    </source>
</evidence>